<reference evidence="14" key="1">
    <citation type="journal article" date="2017" name="Nat. Ecol. Evol.">
        <title>Genome expansion and lineage-specific genetic innovations in the forest pathogenic fungi Armillaria.</title>
        <authorList>
            <person name="Sipos G."/>
            <person name="Prasanna A.N."/>
            <person name="Walter M.C."/>
            <person name="O'Connor E."/>
            <person name="Balint B."/>
            <person name="Krizsan K."/>
            <person name="Kiss B."/>
            <person name="Hess J."/>
            <person name="Varga T."/>
            <person name="Slot J."/>
            <person name="Riley R."/>
            <person name="Boka B."/>
            <person name="Rigling D."/>
            <person name="Barry K."/>
            <person name="Lee J."/>
            <person name="Mihaltcheva S."/>
            <person name="LaButti K."/>
            <person name="Lipzen A."/>
            <person name="Waldron R."/>
            <person name="Moloney N.M."/>
            <person name="Sperisen C."/>
            <person name="Kredics L."/>
            <person name="Vagvoelgyi C."/>
            <person name="Patrignani A."/>
            <person name="Fitzpatrick D."/>
            <person name="Nagy I."/>
            <person name="Doyle S."/>
            <person name="Anderson J.B."/>
            <person name="Grigoriev I.V."/>
            <person name="Gueldener U."/>
            <person name="Muensterkoetter M."/>
            <person name="Nagy L.G."/>
        </authorList>
    </citation>
    <scope>NUCLEOTIDE SEQUENCE [LARGE SCALE GENOMIC DNA]</scope>
    <source>
        <strain evidence="14">C18/9</strain>
    </source>
</reference>
<proteinExistence type="predicted"/>
<dbReference type="InterPro" id="IPR038765">
    <property type="entry name" value="Papain-like_cys_pep_sf"/>
</dbReference>
<dbReference type="OrthoDB" id="2666448at2759"/>
<dbReference type="EMBL" id="FUEG01000001">
    <property type="protein sequence ID" value="SJK97393.1"/>
    <property type="molecule type" value="Genomic_DNA"/>
</dbReference>
<dbReference type="GO" id="GO:0070005">
    <property type="term" value="F:cysteine-type aminopeptidase activity"/>
    <property type="evidence" value="ECO:0007669"/>
    <property type="project" value="InterPro"/>
</dbReference>
<dbReference type="Gene3D" id="3.90.70.10">
    <property type="entry name" value="Cysteine proteinases"/>
    <property type="match status" value="1"/>
</dbReference>
<dbReference type="InterPro" id="IPR000169">
    <property type="entry name" value="Pept_cys_AS"/>
</dbReference>
<sequence length="999" mass="110640">MPRLDQITPCGEALALSLTVNLSYLTSHHHWTTDVHRNSLATMGAAPSRPQEMMTYDEKQSVRSAATSFASLSLQDNALSPSGSLLINNVAKWEESVSADSKSQLARTILSHSDIRSALVSRDAVIADTHIYNNEIDFKTGPITNQKSSGRCWLFATTNVLRFEVMKKLKLKEFQLSQSYLFFWDKLNKANYYLELSIELADRPLDDRLVSHLAGDLISDGGQFDMAVNLLENYGVVPQALYPESTHSSLSSPLNALLKTKLREHALVLRTLSSDLKAQAFSPATIQATLRAEKEKLMKEIYTIMTATLGVPPMPDKQFVWEYYDADGKAGRWEGTPIEFLEKNASKPYPPKEFFSLINDPRNEYSKLYTVDKLGNIWGGRPVLYINTEIENMKNAVVKMIKAGLPVFFGCDVGKFSDRDAGVMDPELFKYETAFDITLGLTKAQRLQVNESAMTHAMVITAVHLDQDGKPVRYKVENSWGETAGNKGYYMMTDKWFEEFVYQVVVPKALAPKHLVKILETGDAVVLPPWDPMPTSSHQIRHSQRLSISPLSITLSVLMSDPQTNTGFRIRGPSFFGWIAIVWAALKLKEAHDYNKVASDEEGAAGEHLPPYTDGDNEEAVSLLNTEVPATRRMKRKRSKACCMCCGLNCSLFWKAVGIVFAGFGLFYTVKLIKWAVTPAPTGLENMPVYSSSLGCLAAPYTFEGDKTTVRVPVGDKFEHSIDIHGGAVGTIVLAEGAADSVDVSYDVTVTTDNESLLKQVSLTYPTEEEEVKNSRLLVSTPRLEESSCMRFDIVMHIPPNLKKLHVASHTLTHVQFDPDSQVDLDSVFVTLFATKSNNMILPHERFLADTLKLEVYRGWIVGDTAIVNSTSIATQRGDGVANVRVHPIPLTHPASFDTVTGAGRTDVSYIENLSSSHRPISSEHTSSRNGDLYLTYRDARFSGLVALHSGSYTATGLQSATELPGDGKSGKAWTHYVGDQDGGDEILVNSRGWTGLYF</sequence>
<evidence type="ECO:0000256" key="12">
    <source>
        <dbReference type="ARBA" id="ARBA00032353"/>
    </source>
</evidence>
<name>A0A284QLQ8_ARMOS</name>
<dbReference type="GO" id="GO:0005737">
    <property type="term" value="C:cytoplasm"/>
    <property type="evidence" value="ECO:0007669"/>
    <property type="project" value="TreeGrafter"/>
</dbReference>
<organism evidence="13 14">
    <name type="scientific">Armillaria ostoyae</name>
    <name type="common">Armillaria root rot fungus</name>
    <dbReference type="NCBI Taxonomy" id="47428"/>
    <lineage>
        <taxon>Eukaryota</taxon>
        <taxon>Fungi</taxon>
        <taxon>Dikarya</taxon>
        <taxon>Basidiomycota</taxon>
        <taxon>Agaricomycotina</taxon>
        <taxon>Agaricomycetes</taxon>
        <taxon>Agaricomycetidae</taxon>
        <taxon>Agaricales</taxon>
        <taxon>Marasmiineae</taxon>
        <taxon>Physalacriaceae</taxon>
        <taxon>Armillaria</taxon>
    </lineage>
</organism>
<evidence type="ECO:0000256" key="10">
    <source>
        <dbReference type="ARBA" id="ARBA00031564"/>
    </source>
</evidence>
<dbReference type="CDD" id="cd00585">
    <property type="entry name" value="Peptidase_C1B"/>
    <property type="match status" value="1"/>
</dbReference>
<keyword evidence="5" id="KW-0378">Hydrolase</keyword>
<comment type="subunit">
    <text evidence="8">Homohexamer. Binds to nucleic acids. Binds single-stranded DNA and RNA with higher affinity than double-stranded DNA.</text>
</comment>
<dbReference type="GO" id="GO:0006508">
    <property type="term" value="P:proteolysis"/>
    <property type="evidence" value="ECO:0007669"/>
    <property type="project" value="UniProtKB-KW"/>
</dbReference>
<dbReference type="AlphaFoldDB" id="A0A284QLQ8"/>
<dbReference type="Pfam" id="PF03051">
    <property type="entry name" value="Peptidase_C1_2"/>
    <property type="match status" value="1"/>
</dbReference>
<evidence type="ECO:0000256" key="3">
    <source>
        <dbReference type="ARBA" id="ARBA00016900"/>
    </source>
</evidence>
<dbReference type="InterPro" id="IPR004134">
    <property type="entry name" value="Peptidase_C1B"/>
</dbReference>
<protein>
    <recommendedName>
        <fullName evidence="3">Cysteine proteinase 1, mitochondrial</fullName>
        <ecNumber evidence="2">3.4.22.40</ecNumber>
    </recommendedName>
    <alternativeName>
        <fullName evidence="9">Bleomycin hydrolase</fullName>
    </alternativeName>
    <alternativeName>
        <fullName evidence="12">Homocysteine-thiolactonase</fullName>
    </alternativeName>
    <alternativeName>
        <fullName evidence="10">Leucine aminopeptidase 3</fullName>
    </alternativeName>
    <alternativeName>
        <fullName evidence="11">Y3</fullName>
    </alternativeName>
</protein>
<evidence type="ECO:0000256" key="2">
    <source>
        <dbReference type="ARBA" id="ARBA00012465"/>
    </source>
</evidence>
<gene>
    <name evidence="13" type="ORF">ARMOST_00645</name>
</gene>
<comment type="function">
    <text evidence="7">The normal physiological role of the enzyme is unknown, but it is not essential for the viability of yeast cells. Has aminopeptidase activity, shortening substrate peptides sequentially by 1 amino acid. Has bleomycin hydrolase activity, which can protect the cell from the toxic effects of bleomycin. Has homocysteine-thiolactonase activity, protecting the cell against homocysteine toxicity. Acts as a repressor in the GAL4 regulatory system, but this does not require either the peptidase or nucleic acid-binding activities.</text>
</comment>
<dbReference type="GO" id="GO:0009636">
    <property type="term" value="P:response to toxic substance"/>
    <property type="evidence" value="ECO:0007669"/>
    <property type="project" value="TreeGrafter"/>
</dbReference>
<dbReference type="SUPFAM" id="SSF54001">
    <property type="entry name" value="Cysteine proteinases"/>
    <property type="match status" value="1"/>
</dbReference>
<keyword evidence="4" id="KW-0645">Protease</keyword>
<evidence type="ECO:0000256" key="5">
    <source>
        <dbReference type="ARBA" id="ARBA00022801"/>
    </source>
</evidence>
<dbReference type="Proteomes" id="UP000219338">
    <property type="component" value="Unassembled WGS sequence"/>
</dbReference>
<evidence type="ECO:0000256" key="7">
    <source>
        <dbReference type="ARBA" id="ARBA00025347"/>
    </source>
</evidence>
<evidence type="ECO:0000313" key="14">
    <source>
        <dbReference type="Proteomes" id="UP000219338"/>
    </source>
</evidence>
<keyword evidence="14" id="KW-1185">Reference proteome</keyword>
<accession>A0A284QLQ8</accession>
<evidence type="ECO:0000256" key="11">
    <source>
        <dbReference type="ARBA" id="ARBA00031859"/>
    </source>
</evidence>
<dbReference type="OMA" id="PTSSHQI"/>
<dbReference type="GO" id="GO:0043418">
    <property type="term" value="P:homocysteine catabolic process"/>
    <property type="evidence" value="ECO:0007669"/>
    <property type="project" value="TreeGrafter"/>
</dbReference>
<dbReference type="STRING" id="47428.A0A284QLQ8"/>
<evidence type="ECO:0000256" key="8">
    <source>
        <dbReference type="ARBA" id="ARBA00026080"/>
    </source>
</evidence>
<dbReference type="PROSITE" id="PS00139">
    <property type="entry name" value="THIOL_PROTEASE_CYS"/>
    <property type="match status" value="1"/>
</dbReference>
<evidence type="ECO:0000256" key="9">
    <source>
        <dbReference type="ARBA" id="ARBA00030627"/>
    </source>
</evidence>
<comment type="catalytic activity">
    <reaction evidence="1">
        <text>Inactivates bleomycin B2 (a cytotoxic glycometallopeptide) by hydrolysis of a carboxyamide bond of beta-aminoalanine, but also shows general aminopeptidase activity. The specificity varies somewhat with source, but amino acid arylamides of Met, Leu and Ala are preferred.</text>
        <dbReference type="EC" id="3.4.22.40"/>
    </reaction>
</comment>
<evidence type="ECO:0000313" key="13">
    <source>
        <dbReference type="EMBL" id="SJK97393.1"/>
    </source>
</evidence>
<evidence type="ECO:0000256" key="1">
    <source>
        <dbReference type="ARBA" id="ARBA00000423"/>
    </source>
</evidence>
<evidence type="ECO:0000256" key="6">
    <source>
        <dbReference type="ARBA" id="ARBA00022807"/>
    </source>
</evidence>
<dbReference type="PANTHER" id="PTHR10363">
    <property type="entry name" value="BLEOMYCIN HYDROLASE"/>
    <property type="match status" value="1"/>
</dbReference>
<dbReference type="EC" id="3.4.22.40" evidence="2"/>
<keyword evidence="6" id="KW-0788">Thiol protease</keyword>
<evidence type="ECO:0000256" key="4">
    <source>
        <dbReference type="ARBA" id="ARBA00022670"/>
    </source>
</evidence>
<dbReference type="GO" id="GO:0004197">
    <property type="term" value="F:cysteine-type endopeptidase activity"/>
    <property type="evidence" value="ECO:0007669"/>
    <property type="project" value="UniProtKB-EC"/>
</dbReference>
<dbReference type="PANTHER" id="PTHR10363:SF2">
    <property type="entry name" value="BLEOMYCIN HYDROLASE"/>
    <property type="match status" value="1"/>
</dbReference>